<dbReference type="Pfam" id="PF20101">
    <property type="entry name" value="DUF6491"/>
    <property type="match status" value="1"/>
</dbReference>
<evidence type="ECO:0000313" key="2">
    <source>
        <dbReference type="EMBL" id="WRL45362.1"/>
    </source>
</evidence>
<keyword evidence="3" id="KW-1185">Reference proteome</keyword>
<evidence type="ECO:0000256" key="1">
    <source>
        <dbReference type="SAM" id="SignalP"/>
    </source>
</evidence>
<sequence>MATWSRLALLGALAFHANAAVAGWEPAAGEPASDSSDLAASGAGPQRAVRVFRVYGWHALEPHAAVIWLGVDEPYVIRLARRCRVAADETPSVLVLRDKHLVPGRDRMVFPAGECAIDSLSRADRNKLRASAITPDGGVVVRLIHDAGPRRTQ</sequence>
<gene>
    <name evidence="2" type="ORF">U5817_19455</name>
</gene>
<proteinExistence type="predicted"/>
<name>A0ABZ1AHL9_AROEV</name>
<dbReference type="RefSeq" id="WP_407278500.1">
    <property type="nucleotide sequence ID" value="NZ_CP141259.1"/>
</dbReference>
<dbReference type="Proteomes" id="UP001626593">
    <property type="component" value="Chromosome"/>
</dbReference>
<accession>A0ABZ1AHL9</accession>
<feature type="signal peptide" evidence="1">
    <location>
        <begin position="1"/>
        <end position="19"/>
    </location>
</feature>
<dbReference type="InterPro" id="IPR045500">
    <property type="entry name" value="DUF6491"/>
</dbReference>
<evidence type="ECO:0000313" key="3">
    <source>
        <dbReference type="Proteomes" id="UP001626593"/>
    </source>
</evidence>
<keyword evidence="1" id="KW-0732">Signal</keyword>
<organism evidence="2 3">
    <name type="scientific">Aromatoleum evansii</name>
    <name type="common">Azoarcus evansii</name>
    <dbReference type="NCBI Taxonomy" id="59406"/>
    <lineage>
        <taxon>Bacteria</taxon>
        <taxon>Pseudomonadati</taxon>
        <taxon>Pseudomonadota</taxon>
        <taxon>Betaproteobacteria</taxon>
        <taxon>Rhodocyclales</taxon>
        <taxon>Rhodocyclaceae</taxon>
        <taxon>Aromatoleum</taxon>
    </lineage>
</organism>
<dbReference type="EMBL" id="CP141259">
    <property type="protein sequence ID" value="WRL45362.1"/>
    <property type="molecule type" value="Genomic_DNA"/>
</dbReference>
<protein>
    <submittedName>
        <fullName evidence="2">DUF6491 family protein</fullName>
    </submittedName>
</protein>
<reference evidence="2 3" key="1">
    <citation type="submission" date="2023-12" db="EMBL/GenBank/DDBJ databases">
        <title>A. evansii MAY27, complete genome.</title>
        <authorList>
            <person name="Wang Y."/>
        </authorList>
    </citation>
    <scope>NUCLEOTIDE SEQUENCE [LARGE SCALE GENOMIC DNA]</scope>
    <source>
        <strain evidence="2 3">MAY27</strain>
    </source>
</reference>
<feature type="chain" id="PRO_5046802538" evidence="1">
    <location>
        <begin position="20"/>
        <end position="153"/>
    </location>
</feature>